<feature type="signal peptide" evidence="1">
    <location>
        <begin position="1"/>
        <end position="27"/>
    </location>
</feature>
<keyword evidence="1" id="KW-0732">Signal</keyword>
<evidence type="ECO:0008006" key="4">
    <source>
        <dbReference type="Google" id="ProtNLM"/>
    </source>
</evidence>
<dbReference type="AlphaFoldDB" id="A0A849K5F0"/>
<proteinExistence type="predicted"/>
<name>A0A849K5F0_9MICO</name>
<organism evidence="2 3">
    <name type="scientific">Isoptericola sediminis</name>
    <dbReference type="NCBI Taxonomy" id="2733572"/>
    <lineage>
        <taxon>Bacteria</taxon>
        <taxon>Bacillati</taxon>
        <taxon>Actinomycetota</taxon>
        <taxon>Actinomycetes</taxon>
        <taxon>Micrococcales</taxon>
        <taxon>Promicromonosporaceae</taxon>
        <taxon>Isoptericola</taxon>
    </lineage>
</organism>
<dbReference type="RefSeq" id="WP_171248126.1">
    <property type="nucleotide sequence ID" value="NZ_JABFAJ010000024.1"/>
</dbReference>
<keyword evidence="3" id="KW-1185">Reference proteome</keyword>
<feature type="chain" id="PRO_5032537665" description="Secreted protein" evidence="1">
    <location>
        <begin position="28"/>
        <end position="181"/>
    </location>
</feature>
<gene>
    <name evidence="2" type="ORF">HLI28_13745</name>
</gene>
<accession>A0A849K5F0</accession>
<evidence type="ECO:0000313" key="2">
    <source>
        <dbReference type="EMBL" id="NNU28598.1"/>
    </source>
</evidence>
<sequence length="181" mass="18428">MKRRFLRRTAAAGALGLAALGAAPAVAADTALPQHEVQHTGTVVELLQTLVDDGAITAAERDAIAADVERADEGEEDDERLLDLPTAAAVIGIAPAALRTALSADGATLASVAAARGVPLATLEAGLVAATAQRLETAVEMGLLPRDEADQCLVELGAVVADVVQAEYPDVTGRWSTPSTS</sequence>
<reference evidence="2 3" key="1">
    <citation type="submission" date="2020-05" db="EMBL/GenBank/DDBJ databases">
        <title>Genome sequence of Isoptericola sp. JC619 isolated from Chilika lagoon, India.</title>
        <authorList>
            <person name="Kumar D."/>
            <person name="Appam K."/>
            <person name="Gandham S."/>
            <person name="Uppada J."/>
            <person name="Sasikala C."/>
            <person name="Venkata Ramana C."/>
        </authorList>
    </citation>
    <scope>NUCLEOTIDE SEQUENCE [LARGE SCALE GENOMIC DNA]</scope>
    <source>
        <strain evidence="2 3">JC619</strain>
    </source>
</reference>
<protein>
    <recommendedName>
        <fullName evidence="4">Secreted protein</fullName>
    </recommendedName>
</protein>
<evidence type="ECO:0000313" key="3">
    <source>
        <dbReference type="Proteomes" id="UP000557204"/>
    </source>
</evidence>
<dbReference type="Proteomes" id="UP000557204">
    <property type="component" value="Unassembled WGS sequence"/>
</dbReference>
<dbReference type="EMBL" id="JABFAJ010000024">
    <property type="protein sequence ID" value="NNU28598.1"/>
    <property type="molecule type" value="Genomic_DNA"/>
</dbReference>
<evidence type="ECO:0000256" key="1">
    <source>
        <dbReference type="SAM" id="SignalP"/>
    </source>
</evidence>
<comment type="caution">
    <text evidence="2">The sequence shown here is derived from an EMBL/GenBank/DDBJ whole genome shotgun (WGS) entry which is preliminary data.</text>
</comment>